<dbReference type="InterPro" id="IPR015712">
    <property type="entry name" value="DNA-dir_RNA_pol_su2"/>
</dbReference>
<dbReference type="InterPro" id="IPR037033">
    <property type="entry name" value="DNA-dir_RNAP_su2_hyb_sf"/>
</dbReference>
<name>A0A8X6JND4_TRICU</name>
<evidence type="ECO:0000256" key="1">
    <source>
        <dbReference type="ARBA" id="ARBA00006835"/>
    </source>
</evidence>
<dbReference type="Pfam" id="PF04565">
    <property type="entry name" value="RNA_pol_Rpb2_3"/>
    <property type="match status" value="1"/>
</dbReference>
<evidence type="ECO:0000256" key="7">
    <source>
        <dbReference type="RuleBase" id="RU000434"/>
    </source>
</evidence>
<sequence length="861" mass="99037">MMNIKDVTLNIIKNYNENVEIYIQMLKDINCDLIYCDKGLENCIYERTVYACSIQYIKKNKKKKLRSVLPIMIGSKLDVAIRKCNLTQIDDLKIIPDIWDTEFQTADIAITCFLINGTLKQIPFFITNDATNPHTVKNSIVRLYRYDSNEKGKELSYYFDNIDGFNRGSLVVRLNDGNHSYDVKDFFNCPYPVDTKTYFERIFQQGFKIDNLENRIVISPGHLFLKLFAKNLYIPLKNQDYDGIIKKYNVVVKSITNGDLLHIISKKTLFFKETNTKHKMVNVPNGNQQREIGMNDEIYIEKKSTPYRDANCQCYPYLPYISHFTNLQISSKVKSVKVLSYNNSYIGFLCVLGTSETKNVGRIMMLTRNTFVSTQGNVDEVFNFLDINIGNSAYIVVNSACINVTQECFNNVDLMKMKQKFIFIECFKSDNFILINYKPGLLYKQLEPFVWVTSRDIYFWINKLYQFDSVEQLVELKGYDFITSYNVDIIKYYKHNAFPKNILTLNALKNAVLSITPEYSLFFCETISAFVIKSPLHQPVLEPADDFSKHFTLYLPKLNLMFASFKGCTQEDSIVLREDLKVFDLYRIYTVKIKFNNVKTEKYFHSVRGKSNPADKMTFLGTITGENVIIASQTMHLHIVPHGDKSLDIYFTKPNFEIVKWKVSSSFLFISIQRFHECSAGDKLCSLHGQKGVLQKHAKLPYAKEIQPDMIINPYCLISRQTMGQLVEAIHSGGKDYYQLYNSDDKSIQGSAFIGSVFYFLILYLSSEHIYAAINCKKDKVIGQAVRGRSRGGGMKYGTMETLNGGIGTGMASATEEIIGEHSDRIVLDIPLPQSVVLCNEDANFYKCNIEYKVEPPIHEI</sequence>
<dbReference type="AlphaFoldDB" id="A0A8X6JND4"/>
<evidence type="ECO:0000313" key="10">
    <source>
        <dbReference type="EMBL" id="GFR32528.1"/>
    </source>
</evidence>
<dbReference type="GO" id="GO:0032549">
    <property type="term" value="F:ribonucleoside binding"/>
    <property type="evidence" value="ECO:0007669"/>
    <property type="project" value="InterPro"/>
</dbReference>
<feature type="domain" description="RNA polymerase Rpb2" evidence="9">
    <location>
        <begin position="317"/>
        <end position="372"/>
    </location>
</feature>
<evidence type="ECO:0000259" key="9">
    <source>
        <dbReference type="Pfam" id="PF04565"/>
    </source>
</evidence>
<evidence type="ECO:0000256" key="5">
    <source>
        <dbReference type="ARBA" id="ARBA00022695"/>
    </source>
</evidence>
<keyword evidence="5" id="KW-0548">Nucleotidyltransferase</keyword>
<dbReference type="OrthoDB" id="6410955at2759"/>
<dbReference type="EC" id="2.7.7.6" evidence="2"/>
<keyword evidence="11" id="KW-1185">Reference proteome</keyword>
<evidence type="ECO:0000256" key="6">
    <source>
        <dbReference type="ARBA" id="ARBA00023163"/>
    </source>
</evidence>
<keyword evidence="6" id="KW-0804">Transcription</keyword>
<comment type="similarity">
    <text evidence="1 7">Belongs to the RNA polymerase beta chain family.</text>
</comment>
<evidence type="ECO:0000259" key="8">
    <source>
        <dbReference type="Pfam" id="PF00562"/>
    </source>
</evidence>
<dbReference type="GO" id="GO:0003899">
    <property type="term" value="F:DNA-directed RNA polymerase activity"/>
    <property type="evidence" value="ECO:0007669"/>
    <property type="project" value="UniProtKB-EC"/>
</dbReference>
<dbReference type="PROSITE" id="PS01166">
    <property type="entry name" value="RNA_POL_BETA"/>
    <property type="match status" value="1"/>
</dbReference>
<dbReference type="Gene3D" id="2.40.270.10">
    <property type="entry name" value="DNA-directed RNA polymerase, subunit 2, domain 6"/>
    <property type="match status" value="1"/>
</dbReference>
<dbReference type="Pfam" id="PF00562">
    <property type="entry name" value="RNA_pol_Rpb2_6"/>
    <property type="match status" value="1"/>
</dbReference>
<dbReference type="Gene3D" id="3.90.1100.10">
    <property type="match status" value="1"/>
</dbReference>
<organism evidence="10 11">
    <name type="scientific">Trichonephila clavata</name>
    <name type="common">Joro spider</name>
    <name type="synonym">Nephila clavata</name>
    <dbReference type="NCBI Taxonomy" id="2740835"/>
    <lineage>
        <taxon>Eukaryota</taxon>
        <taxon>Metazoa</taxon>
        <taxon>Ecdysozoa</taxon>
        <taxon>Arthropoda</taxon>
        <taxon>Chelicerata</taxon>
        <taxon>Arachnida</taxon>
        <taxon>Araneae</taxon>
        <taxon>Araneomorphae</taxon>
        <taxon>Entelegynae</taxon>
        <taxon>Araneoidea</taxon>
        <taxon>Nephilidae</taxon>
        <taxon>Trichonephila</taxon>
    </lineage>
</organism>
<protein>
    <recommendedName>
        <fullName evidence="2">DNA-directed RNA polymerase</fullName>
        <ecNumber evidence="2">2.7.7.6</ecNumber>
    </recommendedName>
</protein>
<evidence type="ECO:0000256" key="3">
    <source>
        <dbReference type="ARBA" id="ARBA00022478"/>
    </source>
</evidence>
<comment type="caution">
    <text evidence="10">The sequence shown here is derived from an EMBL/GenBank/DDBJ whole genome shotgun (WGS) entry which is preliminary data.</text>
</comment>
<evidence type="ECO:0000313" key="11">
    <source>
        <dbReference type="Proteomes" id="UP000887116"/>
    </source>
</evidence>
<dbReference type="PANTHER" id="PTHR20856">
    <property type="entry name" value="DNA-DIRECTED RNA POLYMERASE I SUBUNIT 2"/>
    <property type="match status" value="1"/>
</dbReference>
<dbReference type="InterPro" id="IPR007645">
    <property type="entry name" value="RNA_pol_Rpb2_3"/>
</dbReference>
<evidence type="ECO:0000256" key="4">
    <source>
        <dbReference type="ARBA" id="ARBA00022679"/>
    </source>
</evidence>
<reference evidence="10" key="1">
    <citation type="submission" date="2020-07" db="EMBL/GenBank/DDBJ databases">
        <title>Multicomponent nature underlies the extraordinary mechanical properties of spider dragline silk.</title>
        <authorList>
            <person name="Kono N."/>
            <person name="Nakamura H."/>
            <person name="Mori M."/>
            <person name="Yoshida Y."/>
            <person name="Ohtoshi R."/>
            <person name="Malay A.D."/>
            <person name="Moran D.A.P."/>
            <person name="Tomita M."/>
            <person name="Numata K."/>
            <person name="Arakawa K."/>
        </authorList>
    </citation>
    <scope>NUCLEOTIDE SEQUENCE</scope>
</reference>
<dbReference type="InterPro" id="IPR007120">
    <property type="entry name" value="DNA-dir_RNAP_su2_dom"/>
</dbReference>
<dbReference type="GO" id="GO:0000428">
    <property type="term" value="C:DNA-directed RNA polymerase complex"/>
    <property type="evidence" value="ECO:0007669"/>
    <property type="project" value="UniProtKB-KW"/>
</dbReference>
<proteinExistence type="inferred from homology"/>
<dbReference type="SUPFAM" id="SSF64484">
    <property type="entry name" value="beta and beta-prime subunits of DNA dependent RNA-polymerase"/>
    <property type="match status" value="1"/>
</dbReference>
<keyword evidence="4" id="KW-0808">Transferase</keyword>
<keyword evidence="3" id="KW-0240">DNA-directed RNA polymerase</keyword>
<dbReference type="Proteomes" id="UP000887116">
    <property type="component" value="Unassembled WGS sequence"/>
</dbReference>
<accession>A0A8X6JND4</accession>
<evidence type="ECO:0000256" key="2">
    <source>
        <dbReference type="ARBA" id="ARBA00012418"/>
    </source>
</evidence>
<feature type="domain" description="DNA-directed RNA polymerase subunit 2 hybrid-binding" evidence="8">
    <location>
        <begin position="669"/>
        <end position="735"/>
    </location>
</feature>
<dbReference type="InterPro" id="IPR007121">
    <property type="entry name" value="RNA_pol_bsu_CS"/>
</dbReference>
<gene>
    <name evidence="10" type="primary">AVEN_261790_1</name>
    <name evidence="10" type="ORF">TNCT_455441</name>
</gene>
<dbReference type="EMBL" id="BMAO01019750">
    <property type="protein sequence ID" value="GFR32528.1"/>
    <property type="molecule type" value="Genomic_DNA"/>
</dbReference>
<dbReference type="GO" id="GO:0003677">
    <property type="term" value="F:DNA binding"/>
    <property type="evidence" value="ECO:0007669"/>
    <property type="project" value="InterPro"/>
</dbReference>
<dbReference type="GO" id="GO:0006351">
    <property type="term" value="P:DNA-templated transcription"/>
    <property type="evidence" value="ECO:0007669"/>
    <property type="project" value="InterPro"/>
</dbReference>